<evidence type="ECO:0008006" key="3">
    <source>
        <dbReference type="Google" id="ProtNLM"/>
    </source>
</evidence>
<dbReference type="SUPFAM" id="SSF89550">
    <property type="entry name" value="PHP domain-like"/>
    <property type="match status" value="1"/>
</dbReference>
<protein>
    <recommendedName>
        <fullName evidence="3">DUF3604 domain-containing protein</fullName>
    </recommendedName>
</protein>
<dbReference type="InterPro" id="IPR022028">
    <property type="entry name" value="DUF3604"/>
</dbReference>
<accession>A0A1G9TT50</accession>
<dbReference type="EMBL" id="FNHL01000002">
    <property type="protein sequence ID" value="SDM50909.1"/>
    <property type="molecule type" value="Genomic_DNA"/>
</dbReference>
<keyword evidence="2" id="KW-1185">Reference proteome</keyword>
<dbReference type="Pfam" id="PF12228">
    <property type="entry name" value="DUF3604"/>
    <property type="match status" value="1"/>
</dbReference>
<organism evidence="1 2">
    <name type="scientific">Halogranum gelatinilyticum</name>
    <dbReference type="NCBI Taxonomy" id="660521"/>
    <lineage>
        <taxon>Archaea</taxon>
        <taxon>Methanobacteriati</taxon>
        <taxon>Methanobacteriota</taxon>
        <taxon>Stenosarchaea group</taxon>
        <taxon>Halobacteria</taxon>
        <taxon>Halobacteriales</taxon>
        <taxon>Haloferacaceae</taxon>
    </lineage>
</organism>
<dbReference type="Proteomes" id="UP000199451">
    <property type="component" value="Unassembled WGS sequence"/>
</dbReference>
<dbReference type="STRING" id="660521.SAMN04487949_1902"/>
<dbReference type="AlphaFoldDB" id="A0A1G9TT50"/>
<evidence type="ECO:0000313" key="2">
    <source>
        <dbReference type="Proteomes" id="UP000199451"/>
    </source>
</evidence>
<name>A0A1G9TT50_9EURY</name>
<evidence type="ECO:0000313" key="1">
    <source>
        <dbReference type="EMBL" id="SDM50909.1"/>
    </source>
</evidence>
<dbReference type="InterPro" id="IPR016195">
    <property type="entry name" value="Pol/histidinol_Pase-like"/>
</dbReference>
<sequence>MFRDVATDGPLFKAKESVGVFVRNVPSLGTLLANRTQHFERAHAVLPSDAVVGESVELTVQAWDQCERLVDDFRGSFALAATDPDADHPEEVRFDPHNGGVTKLRELSFETPGVHYLVLTHDESGERFVTNPVRVHETEPDRRLYWGDIHLHSQISDGTGSMAKGMRFGRDVMALDVVAYTDHDTMGFFIPPSWQQKRMHRDYFDRMKSVTDDFHDPGEFVTLMAYEWTKQPNRGGHINVYFDGVDEAELFDSIATETDTYEKLWDRLREWNESGEGQALTIPHHPAEKMYPFDFSAMDYDDELAPLVEVYSQWGSSERPGSDGNQYPLAMGQGEVDEPGHYVQDALELGYRVGMVASADYHGPHPGHSLIHADAHLPSLAEWREDGLGWANIWRVWDEGSYPGGLNAFSATDLSRDGIFDALADRRVYGTTQPHRIVVDFAVDGTRVGENDSTVVVDDAETERTVEVDVAGTAPLERVEVVKNNEVLADATTLTSATEGLAASDGGVDDGDGDGDEFAVTHLENGSLAESVGDTVDLSEYVCTATVTDDEPVTGMAWDEERGTDADVYYVRVTQTDGGMAWVGPVWVEVA</sequence>
<dbReference type="Gene3D" id="3.20.20.140">
    <property type="entry name" value="Metal-dependent hydrolases"/>
    <property type="match status" value="1"/>
</dbReference>
<dbReference type="OrthoDB" id="203245at2157"/>
<dbReference type="RefSeq" id="WP_089697034.1">
    <property type="nucleotide sequence ID" value="NZ_FNHL01000002.1"/>
</dbReference>
<gene>
    <name evidence="1" type="ORF">SAMN04487949_1902</name>
</gene>
<reference evidence="2" key="1">
    <citation type="submission" date="2016-10" db="EMBL/GenBank/DDBJ databases">
        <authorList>
            <person name="Varghese N."/>
            <person name="Submissions S."/>
        </authorList>
    </citation>
    <scope>NUCLEOTIDE SEQUENCE [LARGE SCALE GENOMIC DNA]</scope>
    <source>
        <strain evidence="2">CGMCC 1.10119</strain>
    </source>
</reference>
<proteinExistence type="predicted"/>